<feature type="domain" description="MPN" evidence="4">
    <location>
        <begin position="402"/>
        <end position="540"/>
    </location>
</feature>
<dbReference type="SUPFAM" id="SSF46689">
    <property type="entry name" value="Homeodomain-like"/>
    <property type="match status" value="2"/>
</dbReference>
<keyword evidence="8" id="KW-1185">Reference proteome</keyword>
<feature type="domain" description="SWIRM" evidence="5">
    <location>
        <begin position="211"/>
        <end position="309"/>
    </location>
</feature>
<dbReference type="Pfam" id="PF00249">
    <property type="entry name" value="Myb_DNA-binding"/>
    <property type="match status" value="1"/>
</dbReference>
<evidence type="ECO:0000256" key="2">
    <source>
        <dbReference type="SAM" id="MobiDB-lite"/>
    </source>
</evidence>
<evidence type="ECO:0000259" key="5">
    <source>
        <dbReference type="PROSITE" id="PS50934"/>
    </source>
</evidence>
<protein>
    <recommendedName>
        <fullName evidence="9">Myb-like, SWIRM and MPN domain-containing protein 1</fullName>
    </recommendedName>
</protein>
<proteinExistence type="predicted"/>
<dbReference type="PROSITE" id="PS50090">
    <property type="entry name" value="MYB_LIKE"/>
    <property type="match status" value="1"/>
</dbReference>
<evidence type="ECO:0000313" key="7">
    <source>
        <dbReference type="EMBL" id="KAG2228954.1"/>
    </source>
</evidence>
<dbReference type="GO" id="GO:0010468">
    <property type="term" value="P:regulation of gene expression"/>
    <property type="evidence" value="ECO:0007669"/>
    <property type="project" value="UniProtKB-ARBA"/>
</dbReference>
<dbReference type="SUPFAM" id="SSF102712">
    <property type="entry name" value="JAB1/MPN domain"/>
    <property type="match status" value="1"/>
</dbReference>
<dbReference type="CDD" id="cd08067">
    <property type="entry name" value="MPN_2A_DUB"/>
    <property type="match status" value="1"/>
</dbReference>
<comment type="caution">
    <text evidence="7">The sequence shown here is derived from an EMBL/GenBank/DDBJ whole genome shotgun (WGS) entry which is preliminary data.</text>
</comment>
<dbReference type="InterPro" id="IPR009057">
    <property type="entry name" value="Homeodomain-like_sf"/>
</dbReference>
<accession>A0A8H7VVS3</accession>
<dbReference type="InterPro" id="IPR000555">
    <property type="entry name" value="JAMM/MPN+_dom"/>
</dbReference>
<dbReference type="Proteomes" id="UP000613177">
    <property type="component" value="Unassembled WGS sequence"/>
</dbReference>
<feature type="domain" description="Myb-like" evidence="3">
    <location>
        <begin position="71"/>
        <end position="122"/>
    </location>
</feature>
<feature type="region of interest" description="Disordered" evidence="2">
    <location>
        <begin position="187"/>
        <end position="215"/>
    </location>
</feature>
<dbReference type="AlphaFoldDB" id="A0A8H7VVS3"/>
<gene>
    <name evidence="7" type="ORF">INT48_008022</name>
</gene>
<dbReference type="Gene3D" id="1.10.10.60">
    <property type="entry name" value="Homeodomain-like"/>
    <property type="match status" value="1"/>
</dbReference>
<evidence type="ECO:0000256" key="1">
    <source>
        <dbReference type="ARBA" id="ARBA00023125"/>
    </source>
</evidence>
<dbReference type="EMBL" id="JAEPRE010000331">
    <property type="protein sequence ID" value="KAG2228954.1"/>
    <property type="molecule type" value="Genomic_DNA"/>
</dbReference>
<feature type="compositionally biased region" description="Basic and acidic residues" evidence="2">
    <location>
        <begin position="203"/>
        <end position="215"/>
    </location>
</feature>
<dbReference type="SMART" id="SM00232">
    <property type="entry name" value="JAB_MPN"/>
    <property type="match status" value="1"/>
</dbReference>
<evidence type="ECO:0008006" key="9">
    <source>
        <dbReference type="Google" id="ProtNLM"/>
    </source>
</evidence>
<reference evidence="7" key="1">
    <citation type="submission" date="2021-01" db="EMBL/GenBank/DDBJ databases">
        <title>Metabolic potential, ecology and presence of endohyphal bacteria is reflected in genomic diversity of Mucoromycotina.</title>
        <authorList>
            <person name="Muszewska A."/>
            <person name="Okrasinska A."/>
            <person name="Steczkiewicz K."/>
            <person name="Drgas O."/>
            <person name="Orlowska M."/>
            <person name="Perlinska-Lenart U."/>
            <person name="Aleksandrzak-Piekarczyk T."/>
            <person name="Szatraj K."/>
            <person name="Zielenkiewicz U."/>
            <person name="Pilsyk S."/>
            <person name="Malc E."/>
            <person name="Mieczkowski P."/>
            <person name="Kruszewska J.S."/>
            <person name="Biernat P."/>
            <person name="Pawlowska J."/>
        </authorList>
    </citation>
    <scope>NUCLEOTIDE SEQUENCE</scope>
    <source>
        <strain evidence="7">WA0000018081</strain>
    </source>
</reference>
<feature type="domain" description="HTH myb-type" evidence="6">
    <location>
        <begin position="82"/>
        <end position="126"/>
    </location>
</feature>
<dbReference type="InterPro" id="IPR001005">
    <property type="entry name" value="SANT/Myb"/>
</dbReference>
<dbReference type="GO" id="GO:0003677">
    <property type="term" value="F:DNA binding"/>
    <property type="evidence" value="ECO:0007669"/>
    <property type="project" value="UniProtKB-KW"/>
</dbReference>
<feature type="region of interest" description="Disordered" evidence="2">
    <location>
        <begin position="115"/>
        <end position="140"/>
    </location>
</feature>
<dbReference type="InterPro" id="IPR007526">
    <property type="entry name" value="SWIRM"/>
</dbReference>
<dbReference type="Pfam" id="PF01398">
    <property type="entry name" value="JAB"/>
    <property type="match status" value="1"/>
</dbReference>
<dbReference type="PROSITE" id="PS50249">
    <property type="entry name" value="MPN"/>
    <property type="match status" value="1"/>
</dbReference>
<dbReference type="Gene3D" id="3.40.140.10">
    <property type="entry name" value="Cytidine Deaminase, domain 2"/>
    <property type="match status" value="1"/>
</dbReference>
<evidence type="ECO:0000259" key="4">
    <source>
        <dbReference type="PROSITE" id="PS50249"/>
    </source>
</evidence>
<dbReference type="GO" id="GO:0008237">
    <property type="term" value="F:metallopeptidase activity"/>
    <property type="evidence" value="ECO:0007669"/>
    <property type="project" value="InterPro"/>
</dbReference>
<dbReference type="CDD" id="cd00167">
    <property type="entry name" value="SANT"/>
    <property type="match status" value="1"/>
</dbReference>
<evidence type="ECO:0000313" key="8">
    <source>
        <dbReference type="Proteomes" id="UP000613177"/>
    </source>
</evidence>
<name>A0A8H7VVS3_9FUNG</name>
<sequence length="661" mass="75214">MEDSSHELIDQMIAKEQYCYGFEAVSSLNNTTALSNTSSQVQIQLPVTHTGEDVGVKKEHGNKQMYKNDILENKKESKPKNEEDKSLVDAVEACGYGHWIAVAEHVKTRNPLQCKNRARQKIPASPQQKKSKPGHKIDSTVTLTKTAIMPKTKSVSFADTCESITQTTTQEMLIPIPQDITASISTAESEVPTTDVDNLQNDPSKEQEDSSKEQEVECNFDLTGITDHEQKENTEWFLGKPAKTPERYMRIRNHIISCWKKSSPYYLTKTAGRKHLADCGDVNAVGRIHAYLESIQVININCSSPVKRNYGRSSHRLEDGSPRKKKVKKTPGYFWADVDDEDEFGENCNIIKGDGKSRPKRAVKKPETFYNEHGHESGHGNDPFTLVPVGYYPNQKSAPFTVDITSNALLVMEFHSHLAYTEIIGLLGGRVVHKEDGTKQLKVEYVFPCRSTSTGIQCEMDPVSEMAAREVFEQKGLHVVGWYHSHPTFEPEPSIRDIENQTSYQDLFRDDVSGVEPFIGVIITPYNSRNIVSDRSQFQFIHISKRWNVNNSYRLPFACLQNVTQCETISNEVLEIIQNLITEYRTYEHKIDMNLRYGDITRLEKLMRSLKNHLFMSPENNEKFLLDLKEMIQKNFHGNGTLLSQEEIPKQMDTIIRSLAI</sequence>
<dbReference type="InterPro" id="IPR037518">
    <property type="entry name" value="MPN"/>
</dbReference>
<dbReference type="InterPro" id="IPR036388">
    <property type="entry name" value="WH-like_DNA-bd_sf"/>
</dbReference>
<evidence type="ECO:0000259" key="3">
    <source>
        <dbReference type="PROSITE" id="PS50090"/>
    </source>
</evidence>
<organism evidence="7 8">
    <name type="scientific">Thamnidium elegans</name>
    <dbReference type="NCBI Taxonomy" id="101142"/>
    <lineage>
        <taxon>Eukaryota</taxon>
        <taxon>Fungi</taxon>
        <taxon>Fungi incertae sedis</taxon>
        <taxon>Mucoromycota</taxon>
        <taxon>Mucoromycotina</taxon>
        <taxon>Mucoromycetes</taxon>
        <taxon>Mucorales</taxon>
        <taxon>Mucorineae</taxon>
        <taxon>Mucoraceae</taxon>
        <taxon>Thamnidium</taxon>
    </lineage>
</organism>
<dbReference type="PANTHER" id="PTHR10410">
    <property type="entry name" value="EUKARYOTIC TRANSLATION INITIATION FACTOR 3 -RELATED"/>
    <property type="match status" value="1"/>
</dbReference>
<dbReference type="InterPro" id="IPR050242">
    <property type="entry name" value="JAMM_MPN+_peptidase_M67A"/>
</dbReference>
<dbReference type="InterPro" id="IPR017930">
    <property type="entry name" value="Myb_dom"/>
</dbReference>
<evidence type="ECO:0000259" key="6">
    <source>
        <dbReference type="PROSITE" id="PS51294"/>
    </source>
</evidence>
<dbReference type="Gene3D" id="1.10.10.10">
    <property type="entry name" value="Winged helix-like DNA-binding domain superfamily/Winged helix DNA-binding domain"/>
    <property type="match status" value="1"/>
</dbReference>
<dbReference type="Pfam" id="PF04433">
    <property type="entry name" value="SWIRM"/>
    <property type="match status" value="1"/>
</dbReference>
<dbReference type="PROSITE" id="PS50934">
    <property type="entry name" value="SWIRM"/>
    <property type="match status" value="1"/>
</dbReference>
<keyword evidence="1" id="KW-0238">DNA-binding</keyword>
<dbReference type="PROSITE" id="PS51294">
    <property type="entry name" value="HTH_MYB"/>
    <property type="match status" value="1"/>
</dbReference>
<feature type="compositionally biased region" description="Polar residues" evidence="2">
    <location>
        <begin position="187"/>
        <end position="202"/>
    </location>
</feature>